<evidence type="ECO:0000313" key="2">
    <source>
        <dbReference type="EMBL" id="KKL24212.1"/>
    </source>
</evidence>
<gene>
    <name evidence="2" type="ORF">LCGC14_2417590</name>
</gene>
<dbReference type="SUPFAM" id="SSF82004">
    <property type="entry name" value="N-utilization substance G protein NusG, insert domain"/>
    <property type="match status" value="1"/>
</dbReference>
<accession>A0A0F9CCW0</accession>
<protein>
    <submittedName>
        <fullName evidence="2">Uncharacterized protein</fullName>
    </submittedName>
</protein>
<reference evidence="2" key="1">
    <citation type="journal article" date="2015" name="Nature">
        <title>Complex archaea that bridge the gap between prokaryotes and eukaryotes.</title>
        <authorList>
            <person name="Spang A."/>
            <person name="Saw J.H."/>
            <person name="Jorgensen S.L."/>
            <person name="Zaremba-Niedzwiedzka K."/>
            <person name="Martijn J."/>
            <person name="Lind A.E."/>
            <person name="van Eijk R."/>
            <person name="Schleper C."/>
            <person name="Guy L."/>
            <person name="Ettema T.J."/>
        </authorList>
    </citation>
    <scope>NUCLEOTIDE SEQUENCE</scope>
</reference>
<dbReference type="InterPro" id="IPR038690">
    <property type="entry name" value="NusG_2_sf"/>
</dbReference>
<evidence type="ECO:0000256" key="1">
    <source>
        <dbReference type="SAM" id="Phobius"/>
    </source>
</evidence>
<keyword evidence="1" id="KW-0472">Membrane</keyword>
<sequence>MQRVKTLDFLAFLIAIAVTGLIAFQAYGNQSGTLRVSIKGDSGEWLFPLESDRPIEVEGPLGKTVVVIEDGSVRVSSSPCPEKICIKSGPISRPGRWIACLPNRVIISVTGRSEQELDGLTF</sequence>
<feature type="transmembrane region" description="Helical" evidence="1">
    <location>
        <begin position="7"/>
        <end position="27"/>
    </location>
</feature>
<keyword evidence="1" id="KW-1133">Transmembrane helix</keyword>
<organism evidence="2">
    <name type="scientific">marine sediment metagenome</name>
    <dbReference type="NCBI Taxonomy" id="412755"/>
    <lineage>
        <taxon>unclassified sequences</taxon>
        <taxon>metagenomes</taxon>
        <taxon>ecological metagenomes</taxon>
    </lineage>
</organism>
<dbReference type="Pfam" id="PF07009">
    <property type="entry name" value="NusG_II"/>
    <property type="match status" value="1"/>
</dbReference>
<dbReference type="Gene3D" id="2.60.320.10">
    <property type="entry name" value="N-utilization substance G protein NusG, insert domain"/>
    <property type="match status" value="1"/>
</dbReference>
<dbReference type="AlphaFoldDB" id="A0A0F9CCW0"/>
<dbReference type="CDD" id="cd09910">
    <property type="entry name" value="NGN-insert_like"/>
    <property type="match status" value="1"/>
</dbReference>
<proteinExistence type="predicted"/>
<comment type="caution">
    <text evidence="2">The sequence shown here is derived from an EMBL/GenBank/DDBJ whole genome shotgun (WGS) entry which is preliminary data.</text>
</comment>
<dbReference type="EMBL" id="LAZR01036679">
    <property type="protein sequence ID" value="KKL24212.1"/>
    <property type="molecule type" value="Genomic_DNA"/>
</dbReference>
<name>A0A0F9CCW0_9ZZZZ</name>
<keyword evidence="1" id="KW-0812">Transmembrane</keyword>